<organism evidence="1 2">
    <name type="scientific">Thalictrum thalictroides</name>
    <name type="common">Rue-anemone</name>
    <name type="synonym">Anemone thalictroides</name>
    <dbReference type="NCBI Taxonomy" id="46969"/>
    <lineage>
        <taxon>Eukaryota</taxon>
        <taxon>Viridiplantae</taxon>
        <taxon>Streptophyta</taxon>
        <taxon>Embryophyta</taxon>
        <taxon>Tracheophyta</taxon>
        <taxon>Spermatophyta</taxon>
        <taxon>Magnoliopsida</taxon>
        <taxon>Ranunculales</taxon>
        <taxon>Ranunculaceae</taxon>
        <taxon>Thalictroideae</taxon>
        <taxon>Thalictrum</taxon>
    </lineage>
</organism>
<name>A0A7J6VPM3_THATH</name>
<dbReference type="Proteomes" id="UP000554482">
    <property type="component" value="Unassembled WGS sequence"/>
</dbReference>
<accession>A0A7J6VPM3</accession>
<evidence type="ECO:0000313" key="2">
    <source>
        <dbReference type="Proteomes" id="UP000554482"/>
    </source>
</evidence>
<sequence length="64" mass="7173">MPNPTKQKHGQCVVRWKEPWLVGGNKVQKFHHLTNQKLLPSSATAVCRAIVVKVDVVNAFGMYS</sequence>
<protein>
    <submittedName>
        <fullName evidence="1">Uncharacterized protein</fullName>
    </submittedName>
</protein>
<reference evidence="1 2" key="1">
    <citation type="submission" date="2020-06" db="EMBL/GenBank/DDBJ databases">
        <title>Transcriptomic and genomic resources for Thalictrum thalictroides and T. hernandezii: Facilitating candidate gene discovery in an emerging model plant lineage.</title>
        <authorList>
            <person name="Arias T."/>
            <person name="Riano-Pachon D.M."/>
            <person name="Di Stilio V.S."/>
        </authorList>
    </citation>
    <scope>NUCLEOTIDE SEQUENCE [LARGE SCALE GENOMIC DNA]</scope>
    <source>
        <strain evidence="2">cv. WT478/WT964</strain>
        <tissue evidence="1">Leaves</tissue>
    </source>
</reference>
<evidence type="ECO:0000313" key="1">
    <source>
        <dbReference type="EMBL" id="KAF5187054.1"/>
    </source>
</evidence>
<dbReference type="AlphaFoldDB" id="A0A7J6VPM3"/>
<proteinExistence type="predicted"/>
<comment type="caution">
    <text evidence="1">The sequence shown here is derived from an EMBL/GenBank/DDBJ whole genome shotgun (WGS) entry which is preliminary data.</text>
</comment>
<dbReference type="EMBL" id="JABWDY010028512">
    <property type="protein sequence ID" value="KAF5187054.1"/>
    <property type="molecule type" value="Genomic_DNA"/>
</dbReference>
<keyword evidence="2" id="KW-1185">Reference proteome</keyword>
<gene>
    <name evidence="1" type="ORF">FRX31_023360</name>
</gene>